<accession>A0A2W2DS87</accession>
<comment type="caution">
    <text evidence="2">The sequence shown here is derived from an EMBL/GenBank/DDBJ whole genome shotgun (WGS) entry which is preliminary data.</text>
</comment>
<name>A0A2W2DS87_9ACTN</name>
<dbReference type="AlphaFoldDB" id="A0A2W2DS87"/>
<evidence type="ECO:0000313" key="3">
    <source>
        <dbReference type="Proteomes" id="UP000248924"/>
    </source>
</evidence>
<reference evidence="2 3" key="1">
    <citation type="submission" date="2018-01" db="EMBL/GenBank/DDBJ databases">
        <title>Draft genome sequence of Jishengella sp. NA12.</title>
        <authorList>
            <person name="Sahin N."/>
            <person name="Ay H."/>
            <person name="Saygin H."/>
        </authorList>
    </citation>
    <scope>NUCLEOTIDE SEQUENCE [LARGE SCALE GENOMIC DNA]</scope>
    <source>
        <strain evidence="2 3">NA12</strain>
    </source>
</reference>
<organism evidence="2 3">
    <name type="scientific">Micromonospora craterilacus</name>
    <dbReference type="NCBI Taxonomy" id="1655439"/>
    <lineage>
        <taxon>Bacteria</taxon>
        <taxon>Bacillati</taxon>
        <taxon>Actinomycetota</taxon>
        <taxon>Actinomycetes</taxon>
        <taxon>Micromonosporales</taxon>
        <taxon>Micromonosporaceae</taxon>
        <taxon>Micromonospora</taxon>
    </lineage>
</organism>
<evidence type="ECO:0000256" key="1">
    <source>
        <dbReference type="SAM" id="MobiDB-lite"/>
    </source>
</evidence>
<protein>
    <submittedName>
        <fullName evidence="2">Uncharacterized protein</fullName>
    </submittedName>
</protein>
<dbReference type="Proteomes" id="UP000248924">
    <property type="component" value="Unassembled WGS sequence"/>
</dbReference>
<evidence type="ECO:0000313" key="2">
    <source>
        <dbReference type="EMBL" id="PZG08045.1"/>
    </source>
</evidence>
<feature type="region of interest" description="Disordered" evidence="1">
    <location>
        <begin position="97"/>
        <end position="125"/>
    </location>
</feature>
<gene>
    <name evidence="2" type="ORF">C1I95_30340</name>
</gene>
<dbReference type="EMBL" id="POTY01000302">
    <property type="protein sequence ID" value="PZG08045.1"/>
    <property type="molecule type" value="Genomic_DNA"/>
</dbReference>
<keyword evidence="3" id="KW-1185">Reference proteome</keyword>
<sequence>MPRHPDALITPNTLLAERRAGLPSPRRPGQRISRTELADAVNSALDCLYPRRKLAALYVDSRWIGKLERGEHRWPSEERRAALRLVLGAATDTDLDLYSPRRSGRTRTDTIDRGQIAQSGPRPDLLPTGDLLQLGTPTPGRQLLPDGDRSLCQTISAPQGQHFPGATIDVEVYPAVDDGRVLATITLADTEQRWRRPVQRRLILGHIDAPDRVDVFALDSRRACRHLVGAGRDARLLIPRVYQLDAITAGVLWAVANLDLSLLLDDARLDAAHTAASPYRGMTASAASRDIAEDLDPVSRLWIGSTFCADHIRRHYHLLSDVPVYWTREQRGEEASTWLLFRHKLRYLRETADRFRSTAQPMTRMFCLPARTVTASSTSERILLLLAMALMESLGIRTAVTDDPEYATLPGLVMDNQRAVIATWIRADDVWHVDVTDHRNTIATYRDALGDVHAHSVTADDTPAGRLRHLADYLALDWHWLQSRCADLGQYGFAGLAEPRSRLLSLDGVDQACRFIGTLP</sequence>
<proteinExistence type="predicted"/>